<keyword evidence="8 15" id="KW-0832">Ubl conjugation</keyword>
<dbReference type="Pfam" id="PF20638">
    <property type="entry name" value="ATG5_UblA"/>
    <property type="match status" value="1"/>
</dbReference>
<dbReference type="GO" id="GO:0034727">
    <property type="term" value="P:piecemeal microautophagy of the nucleus"/>
    <property type="evidence" value="ECO:0007669"/>
    <property type="project" value="TreeGrafter"/>
</dbReference>
<dbReference type="InterPro" id="IPR048318">
    <property type="entry name" value="ATG5_UblB"/>
</dbReference>
<dbReference type="Gene3D" id="3.10.20.90">
    <property type="entry name" value="Phosphatidylinositol 3-kinase Catalytic Subunit, Chain A, domain 1"/>
    <property type="match status" value="1"/>
</dbReference>
<dbReference type="InterPro" id="IPR048940">
    <property type="entry name" value="ATG5_HBR"/>
</dbReference>
<feature type="domain" description="Autophagy protein ATG5 alpha-helical bundle region" evidence="17">
    <location>
        <begin position="122"/>
        <end position="177"/>
    </location>
</feature>
<evidence type="ECO:0000256" key="12">
    <source>
        <dbReference type="ARBA" id="ARBA00023136"/>
    </source>
</evidence>
<evidence type="ECO:0000256" key="6">
    <source>
        <dbReference type="ARBA" id="ARBA00022499"/>
    </source>
</evidence>
<feature type="domain" description="Autophagy protein ATG5 UblA" evidence="18">
    <location>
        <begin position="11"/>
        <end position="107"/>
    </location>
</feature>
<dbReference type="FunFam" id="3.10.20.620:FF:000001">
    <property type="entry name" value="Autophagy related 5"/>
    <property type="match status" value="1"/>
</dbReference>
<evidence type="ECO:0000256" key="7">
    <source>
        <dbReference type="ARBA" id="ARBA00022703"/>
    </source>
</evidence>
<evidence type="ECO:0000256" key="9">
    <source>
        <dbReference type="ARBA" id="ARBA00022859"/>
    </source>
</evidence>
<dbReference type="GO" id="GO:0043069">
    <property type="term" value="P:negative regulation of programmed cell death"/>
    <property type="evidence" value="ECO:0007669"/>
    <property type="project" value="UniProtKB-ARBA"/>
</dbReference>
<dbReference type="Pfam" id="PF04106">
    <property type="entry name" value="ATG5_UblB"/>
    <property type="match status" value="1"/>
</dbReference>
<dbReference type="EMBL" id="GDAI01000432">
    <property type="protein sequence ID" value="JAI17171.1"/>
    <property type="molecule type" value="mRNA"/>
</dbReference>
<dbReference type="GO" id="GO:0034274">
    <property type="term" value="C:Atg12-Atg5-Atg16 complex"/>
    <property type="evidence" value="ECO:0007669"/>
    <property type="project" value="TreeGrafter"/>
</dbReference>
<dbReference type="InterPro" id="IPR048939">
    <property type="entry name" value="ATG5_UblA"/>
</dbReference>
<evidence type="ECO:0000259" key="18">
    <source>
        <dbReference type="Pfam" id="PF20638"/>
    </source>
</evidence>
<protein>
    <recommendedName>
        <fullName evidence="4 15">Autophagy protein 5</fullName>
    </recommendedName>
</protein>
<dbReference type="GO" id="GO:0006995">
    <property type="term" value="P:cellular response to nitrogen starvation"/>
    <property type="evidence" value="ECO:0007669"/>
    <property type="project" value="TreeGrafter"/>
</dbReference>
<dbReference type="GO" id="GO:0000045">
    <property type="term" value="P:autophagosome assembly"/>
    <property type="evidence" value="ECO:0007669"/>
    <property type="project" value="UniProtKB-ARBA"/>
</dbReference>
<comment type="function">
    <text evidence="15">Involved in autophagic vesicle formation.</text>
</comment>
<evidence type="ECO:0000256" key="2">
    <source>
        <dbReference type="ARBA" id="ARBA00004623"/>
    </source>
</evidence>
<accession>A0A0K8TSS0</accession>
<comment type="similarity">
    <text evidence="3 15">Belongs to the ATG5 family.</text>
</comment>
<keyword evidence="10" id="KW-0007">Acetylation</keyword>
<evidence type="ECO:0000256" key="15">
    <source>
        <dbReference type="RuleBase" id="RU361202"/>
    </source>
</evidence>
<dbReference type="GO" id="GO:0005776">
    <property type="term" value="C:autophagosome"/>
    <property type="evidence" value="ECO:0007669"/>
    <property type="project" value="TreeGrafter"/>
</dbReference>
<dbReference type="InterPro" id="IPR042527">
    <property type="entry name" value="Atg5_UblA_dom_sf"/>
</dbReference>
<dbReference type="FunFam" id="3.10.20.90:FF:000100">
    <property type="entry name" value="Autophagy related 5"/>
    <property type="match status" value="1"/>
</dbReference>
<comment type="subunit">
    <text evidence="14">Forms a conjugate with ATG12. Part of the minor complex composed of 4 sets of ATG12-ATG5 and ATG16L1 (400 kDa); this complex interacts with ATG3 leading to disruption of ATG7 interaction and promotion of ATG8-like proteins lipidation. Forms an 800-kDa complex composed of ATG12-ATG5 and ATG16L2. The ATG12-ATG5 conjugate interacts with RAB33A; this interaction is bridged by ATG16L1 and promotes ATG12-ATG5-ATG16L1 complex recruitment to phagophores. Interacts with TECPR1; the interaction is direct and does not take place when ATG16L1 is associated with the ATG5-ATG12 conjugate. Interacts with DHX58/RIG-1, IFIH1/MDA5 and MAVS/IPS-1 in monomeric form as well as in ATG12-ATG5 conjugate form. The interaction with MAVS is further enhanced upon vesicular stomatitis virus (VSV) infection. Interacts with ATG3. Interacts with ATG7 and ATG10. Interacts with FADD. Interacts with Bassoon/BSN; this interaction is important for the regulation of presynaptic autophagy. Interacts with ATG16L2.</text>
</comment>
<dbReference type="GO" id="GO:0000422">
    <property type="term" value="P:autophagy of mitochondrion"/>
    <property type="evidence" value="ECO:0007669"/>
    <property type="project" value="TreeGrafter"/>
</dbReference>
<keyword evidence="5" id="KW-0963">Cytoplasm</keyword>
<dbReference type="Gene3D" id="1.10.246.190">
    <property type="entry name" value="Autophagy protein Apg5, helix rich domain"/>
    <property type="match status" value="1"/>
</dbReference>
<dbReference type="GO" id="GO:0044233">
    <property type="term" value="C:mitochondria-associated endoplasmic reticulum membrane contact site"/>
    <property type="evidence" value="ECO:0007669"/>
    <property type="project" value="TreeGrafter"/>
</dbReference>
<dbReference type="GO" id="GO:0061908">
    <property type="term" value="C:phagophore"/>
    <property type="evidence" value="ECO:0007669"/>
    <property type="project" value="TreeGrafter"/>
</dbReference>
<organism evidence="19">
    <name type="scientific">Tabanus bromius</name>
    <name type="common">Band-eyed brown horse fly</name>
    <dbReference type="NCBI Taxonomy" id="304241"/>
    <lineage>
        <taxon>Eukaryota</taxon>
        <taxon>Metazoa</taxon>
        <taxon>Ecdysozoa</taxon>
        <taxon>Arthropoda</taxon>
        <taxon>Hexapoda</taxon>
        <taxon>Insecta</taxon>
        <taxon>Pterygota</taxon>
        <taxon>Neoptera</taxon>
        <taxon>Endopterygota</taxon>
        <taxon>Diptera</taxon>
        <taxon>Brachycera</taxon>
        <taxon>Tabanomorpha</taxon>
        <taxon>Tabanoidea</taxon>
        <taxon>Tabanidae</taxon>
        <taxon>Tabanus</taxon>
    </lineage>
</organism>
<evidence type="ECO:0000256" key="4">
    <source>
        <dbReference type="ARBA" id="ARBA00015616"/>
    </source>
</evidence>
<name>A0A0K8TSS0_TABBR</name>
<dbReference type="PANTHER" id="PTHR13040">
    <property type="entry name" value="AUTOPHAGY PROTEIN 5"/>
    <property type="match status" value="1"/>
</dbReference>
<evidence type="ECO:0000256" key="14">
    <source>
        <dbReference type="ARBA" id="ARBA00093583"/>
    </source>
</evidence>
<evidence type="ECO:0000256" key="3">
    <source>
        <dbReference type="ARBA" id="ARBA00006910"/>
    </source>
</evidence>
<dbReference type="AlphaFoldDB" id="A0A0K8TSS0"/>
<comment type="subunit">
    <text evidence="15">Conjugated with ATG12.</text>
</comment>
<keyword evidence="11 15" id="KW-0072">Autophagy</keyword>
<keyword evidence="12 15" id="KW-0472">Membrane</keyword>
<evidence type="ECO:0000259" key="17">
    <source>
        <dbReference type="Pfam" id="PF20637"/>
    </source>
</evidence>
<proteinExistence type="evidence at transcript level"/>
<dbReference type="GO" id="GO:0006915">
    <property type="term" value="P:apoptotic process"/>
    <property type="evidence" value="ECO:0007669"/>
    <property type="project" value="UniProtKB-KW"/>
</dbReference>
<comment type="function">
    <text evidence="13">May play an important role in the apoptotic process, possibly within the modified cytoskeleton. Its expression is a relatively late event in the apoptotic process, occurring downstream of caspase activity. Plays a crucial role in IFN-gamma-induced autophagic cell death by interacting with FADD.</text>
</comment>
<dbReference type="GO" id="GO:0002376">
    <property type="term" value="P:immune system process"/>
    <property type="evidence" value="ECO:0007669"/>
    <property type="project" value="UniProtKB-KW"/>
</dbReference>
<evidence type="ECO:0000256" key="13">
    <source>
        <dbReference type="ARBA" id="ARBA00025421"/>
    </source>
</evidence>
<evidence type="ECO:0000259" key="16">
    <source>
        <dbReference type="Pfam" id="PF04106"/>
    </source>
</evidence>
<comment type="subcellular location">
    <subcellularLocation>
        <location evidence="1">Cytoplasm</location>
    </subcellularLocation>
    <subcellularLocation>
        <location evidence="2 15">Preautophagosomal structure membrane</location>
        <topology evidence="2 15">Peripheral membrane protein</topology>
    </subcellularLocation>
</comment>
<feature type="domain" description="Autophagy protein ATG5 UblB" evidence="16">
    <location>
        <begin position="187"/>
        <end position="264"/>
    </location>
</feature>
<sequence length="269" mass="31856">MANDREILRIVWEGQLPVVFELDKDEISGLTKPEDFCLMVSRISYLPLVTDKVRKYFSRYVPNDRQQSEVWFDFNGIPLKWHYPIGLLFDLYRSQGDDIPWVLTMHFSKFPEEELVRFQSKDVVESFFMSCLKEADVLKHRGQVVSAMQKKDHTQLWLGLVNDKFDQFWAVNRRLMEPIGDQECFRHIPIRFYNEDGTYWQKLISPTNESGLKRTVEDLMNELSTSSKQIESIHTHGVEIPDKTPLQWLSEHMSYPDNFLHICVKYKAK</sequence>
<dbReference type="PANTHER" id="PTHR13040:SF2">
    <property type="entry name" value="AUTOPHAGY PROTEIN 5"/>
    <property type="match status" value="1"/>
</dbReference>
<dbReference type="GO" id="GO:0019776">
    <property type="term" value="F:Atg8-family ligase activity"/>
    <property type="evidence" value="ECO:0007669"/>
    <property type="project" value="TreeGrafter"/>
</dbReference>
<reference evidence="19" key="1">
    <citation type="journal article" date="2015" name="Insect Biochem. Mol. Biol.">
        <title>An insight into the sialome of the horse fly, Tabanus bromius.</title>
        <authorList>
            <person name="Ribeiro J.M."/>
            <person name="Kazimirova M."/>
            <person name="Takac P."/>
            <person name="Andersen J.F."/>
            <person name="Francischetti I.M."/>
        </authorList>
    </citation>
    <scope>NUCLEOTIDE SEQUENCE</scope>
</reference>
<dbReference type="FunFam" id="1.10.246.190:FF:000001">
    <property type="entry name" value="Autophagy related 5"/>
    <property type="match status" value="1"/>
</dbReference>
<evidence type="ECO:0000256" key="5">
    <source>
        <dbReference type="ARBA" id="ARBA00022490"/>
    </source>
</evidence>
<keyword evidence="9" id="KW-0391">Immunity</keyword>
<evidence type="ECO:0000256" key="8">
    <source>
        <dbReference type="ARBA" id="ARBA00022843"/>
    </source>
</evidence>
<evidence type="ECO:0000256" key="1">
    <source>
        <dbReference type="ARBA" id="ARBA00004496"/>
    </source>
</evidence>
<dbReference type="InterPro" id="IPR042526">
    <property type="entry name" value="Atg5_HR"/>
</dbReference>
<dbReference type="GO" id="GO:0034045">
    <property type="term" value="C:phagophore assembly site membrane"/>
    <property type="evidence" value="ECO:0007669"/>
    <property type="project" value="UniProtKB-SubCell"/>
</dbReference>
<evidence type="ECO:0000256" key="10">
    <source>
        <dbReference type="ARBA" id="ARBA00022990"/>
    </source>
</evidence>
<dbReference type="Pfam" id="PF20637">
    <property type="entry name" value="ATG5_HBR"/>
    <property type="match status" value="1"/>
</dbReference>
<dbReference type="InterPro" id="IPR007239">
    <property type="entry name" value="Atg5"/>
</dbReference>
<keyword evidence="6 15" id="KW-1017">Isopeptide bond</keyword>
<keyword evidence="7" id="KW-0053">Apoptosis</keyword>
<evidence type="ECO:0000256" key="11">
    <source>
        <dbReference type="ARBA" id="ARBA00023006"/>
    </source>
</evidence>
<evidence type="ECO:0000313" key="19">
    <source>
        <dbReference type="EMBL" id="JAI17171.1"/>
    </source>
</evidence>
<dbReference type="Gene3D" id="3.10.20.620">
    <property type="match status" value="1"/>
</dbReference>